<feature type="region of interest" description="Disordered" evidence="1">
    <location>
        <begin position="1"/>
        <end position="28"/>
    </location>
</feature>
<accession>A0A6F8XU83</accession>
<feature type="transmembrane region" description="Helical" evidence="2">
    <location>
        <begin position="202"/>
        <end position="219"/>
    </location>
</feature>
<name>A0A6F8XU83_9ACTN</name>
<keyword evidence="2" id="KW-1133">Transmembrane helix</keyword>
<organism evidence="3 4">
    <name type="scientific">Phytohabitans flavus</name>
    <dbReference type="NCBI Taxonomy" id="1076124"/>
    <lineage>
        <taxon>Bacteria</taxon>
        <taxon>Bacillati</taxon>
        <taxon>Actinomycetota</taxon>
        <taxon>Actinomycetes</taxon>
        <taxon>Micromonosporales</taxon>
        <taxon>Micromonosporaceae</taxon>
    </lineage>
</organism>
<proteinExistence type="predicted"/>
<feature type="transmembrane region" description="Helical" evidence="2">
    <location>
        <begin position="147"/>
        <end position="170"/>
    </location>
</feature>
<dbReference type="RefSeq" id="WP_173037128.1">
    <property type="nucleotide sequence ID" value="NZ_AP022870.1"/>
</dbReference>
<feature type="transmembrane region" description="Helical" evidence="2">
    <location>
        <begin position="35"/>
        <end position="57"/>
    </location>
</feature>
<feature type="transmembrane region" description="Helical" evidence="2">
    <location>
        <begin position="177"/>
        <end position="196"/>
    </location>
</feature>
<keyword evidence="2" id="KW-0812">Transmembrane</keyword>
<keyword evidence="2" id="KW-0472">Membrane</keyword>
<feature type="transmembrane region" description="Helical" evidence="2">
    <location>
        <begin position="231"/>
        <end position="259"/>
    </location>
</feature>
<protein>
    <recommendedName>
        <fullName evidence="5">Glycosyltransferase RgtA/B/C/D-like domain-containing protein</fullName>
    </recommendedName>
</protein>
<gene>
    <name evidence="3" type="ORF">Pflav_037110</name>
</gene>
<dbReference type="Proteomes" id="UP000502508">
    <property type="component" value="Chromosome"/>
</dbReference>
<dbReference type="KEGG" id="pfla:Pflav_037110"/>
<evidence type="ECO:0000313" key="3">
    <source>
        <dbReference type="EMBL" id="BCB77301.1"/>
    </source>
</evidence>
<reference evidence="3 4" key="1">
    <citation type="submission" date="2020-03" db="EMBL/GenBank/DDBJ databases">
        <title>Whole genome shotgun sequence of Phytohabitans flavus NBRC 107702.</title>
        <authorList>
            <person name="Komaki H."/>
            <person name="Tamura T."/>
        </authorList>
    </citation>
    <scope>NUCLEOTIDE SEQUENCE [LARGE SCALE GENOMIC DNA]</scope>
    <source>
        <strain evidence="3 4">NBRC 107702</strain>
    </source>
</reference>
<sequence length="272" mass="29057">MVLPRALTPPADPDTPDPAPQQAVRTSPPRRLDRILPVVVLLAIAGFAMIGIGSPLFGQSTFASTNEMAGTSPYSEVPEFADVRATNNYLDDTWDSALPNTILFADQLREGNIAAWNPYTAGGVPLGSTPNYALASPLTVPFYVLPLWYAPGIVKLLEIIVAVGGMYLFLRRLRIGTAPALLGGLVYASSAFMVVWTGWPQTRVAAFIPAIFWAVELIVQNRRLRDAAVLALALAAMIFGGFPAVTGYTVATGGLYLLVRLLATYWGSGASC</sequence>
<evidence type="ECO:0008006" key="5">
    <source>
        <dbReference type="Google" id="ProtNLM"/>
    </source>
</evidence>
<evidence type="ECO:0000313" key="4">
    <source>
        <dbReference type="Proteomes" id="UP000502508"/>
    </source>
</evidence>
<dbReference type="EMBL" id="AP022870">
    <property type="protein sequence ID" value="BCB77301.1"/>
    <property type="molecule type" value="Genomic_DNA"/>
</dbReference>
<evidence type="ECO:0000256" key="2">
    <source>
        <dbReference type="SAM" id="Phobius"/>
    </source>
</evidence>
<dbReference type="AlphaFoldDB" id="A0A6F8XU83"/>
<feature type="compositionally biased region" description="Pro residues" evidence="1">
    <location>
        <begin position="10"/>
        <end position="19"/>
    </location>
</feature>
<evidence type="ECO:0000256" key="1">
    <source>
        <dbReference type="SAM" id="MobiDB-lite"/>
    </source>
</evidence>
<keyword evidence="4" id="KW-1185">Reference proteome</keyword>
<reference evidence="3 4" key="2">
    <citation type="submission" date="2020-03" db="EMBL/GenBank/DDBJ databases">
        <authorList>
            <person name="Ichikawa N."/>
            <person name="Kimura A."/>
            <person name="Kitahashi Y."/>
            <person name="Uohara A."/>
        </authorList>
    </citation>
    <scope>NUCLEOTIDE SEQUENCE [LARGE SCALE GENOMIC DNA]</scope>
    <source>
        <strain evidence="3 4">NBRC 107702</strain>
    </source>
</reference>